<evidence type="ECO:0000313" key="3">
    <source>
        <dbReference type="Proteomes" id="UP000323506"/>
    </source>
</evidence>
<sequence>MICCGKSVNRKMAGKARTLRGVRLSSRGFSTGLNTLGNALTDSQSTREETPSQTAKEVLPTSAGYYF</sequence>
<proteinExistence type="predicted"/>
<evidence type="ECO:0000256" key="1">
    <source>
        <dbReference type="SAM" id="MobiDB-lite"/>
    </source>
</evidence>
<feature type="compositionally biased region" description="Polar residues" evidence="1">
    <location>
        <begin position="35"/>
        <end position="44"/>
    </location>
</feature>
<keyword evidence="3" id="KW-1185">Reference proteome</keyword>
<dbReference type="AlphaFoldDB" id="A0A5D1ZYF7"/>
<protein>
    <submittedName>
        <fullName evidence="2">Uncharacterized protein</fullName>
    </submittedName>
</protein>
<organism evidence="2 3">
    <name type="scientific">Gossypium darwinii</name>
    <name type="common">Darwin's cotton</name>
    <name type="synonym">Gossypium barbadense var. darwinii</name>
    <dbReference type="NCBI Taxonomy" id="34276"/>
    <lineage>
        <taxon>Eukaryota</taxon>
        <taxon>Viridiplantae</taxon>
        <taxon>Streptophyta</taxon>
        <taxon>Embryophyta</taxon>
        <taxon>Tracheophyta</taxon>
        <taxon>Spermatophyta</taxon>
        <taxon>Magnoliopsida</taxon>
        <taxon>eudicotyledons</taxon>
        <taxon>Gunneridae</taxon>
        <taxon>Pentapetalae</taxon>
        <taxon>rosids</taxon>
        <taxon>malvids</taxon>
        <taxon>Malvales</taxon>
        <taxon>Malvaceae</taxon>
        <taxon>Malvoideae</taxon>
        <taxon>Gossypium</taxon>
    </lineage>
</organism>
<accession>A0A5D1ZYF7</accession>
<dbReference type="EMBL" id="CM017713">
    <property type="protein sequence ID" value="TYG36726.1"/>
    <property type="molecule type" value="Genomic_DNA"/>
</dbReference>
<gene>
    <name evidence="2" type="ORF">ES288_D13G086400v1</name>
</gene>
<name>A0A5D1ZYF7_GOSDA</name>
<feature type="region of interest" description="Disordered" evidence="1">
    <location>
        <begin position="35"/>
        <end position="67"/>
    </location>
</feature>
<reference evidence="2 3" key="1">
    <citation type="submission" date="2019-06" db="EMBL/GenBank/DDBJ databases">
        <title>WGS assembly of Gossypium darwinii.</title>
        <authorList>
            <person name="Chen Z.J."/>
            <person name="Sreedasyam A."/>
            <person name="Ando A."/>
            <person name="Song Q."/>
            <person name="De L."/>
            <person name="Hulse-Kemp A."/>
            <person name="Ding M."/>
            <person name="Ye W."/>
            <person name="Kirkbride R."/>
            <person name="Jenkins J."/>
            <person name="Plott C."/>
            <person name="Lovell J."/>
            <person name="Lin Y.-M."/>
            <person name="Vaughn R."/>
            <person name="Liu B."/>
            <person name="Li W."/>
            <person name="Simpson S."/>
            <person name="Scheffler B."/>
            <person name="Saski C."/>
            <person name="Grover C."/>
            <person name="Hu G."/>
            <person name="Conover J."/>
            <person name="Carlson J."/>
            <person name="Shu S."/>
            <person name="Boston L."/>
            <person name="Williams M."/>
            <person name="Peterson D."/>
            <person name="Mcgee K."/>
            <person name="Jones D."/>
            <person name="Wendel J."/>
            <person name="Stelly D."/>
            <person name="Grimwood J."/>
            <person name="Schmutz J."/>
        </authorList>
    </citation>
    <scope>NUCLEOTIDE SEQUENCE [LARGE SCALE GENOMIC DNA]</scope>
    <source>
        <strain evidence="2">1808015.09</strain>
    </source>
</reference>
<evidence type="ECO:0000313" key="2">
    <source>
        <dbReference type="EMBL" id="TYG36726.1"/>
    </source>
</evidence>
<dbReference type="Proteomes" id="UP000323506">
    <property type="component" value="Chromosome D13"/>
</dbReference>